<reference evidence="1" key="1">
    <citation type="submission" date="2019-11" db="EMBL/GenBank/DDBJ databases">
        <title>Characterization of Clostridium perfringens isolates from swine manure treated agricultural soils.</title>
        <authorList>
            <person name="Wushke S.T."/>
        </authorList>
    </citation>
    <scope>NUCLEOTIDE SEQUENCE</scope>
    <source>
        <strain evidence="1">V2</strain>
    </source>
</reference>
<feature type="non-terminal residue" evidence="1">
    <location>
        <position position="1"/>
    </location>
</feature>
<evidence type="ECO:0000313" key="1">
    <source>
        <dbReference type="EMBL" id="MDZ5010679.1"/>
    </source>
</evidence>
<gene>
    <name evidence="1" type="ORF">GNF77_17625</name>
</gene>
<organism evidence="1 2">
    <name type="scientific">Clostridium perfringens</name>
    <dbReference type="NCBI Taxonomy" id="1502"/>
    <lineage>
        <taxon>Bacteria</taxon>
        <taxon>Bacillati</taxon>
        <taxon>Bacillota</taxon>
        <taxon>Clostridia</taxon>
        <taxon>Eubacteriales</taxon>
        <taxon>Clostridiaceae</taxon>
        <taxon>Clostridium</taxon>
    </lineage>
</organism>
<dbReference type="Proteomes" id="UP001292368">
    <property type="component" value="Unassembled WGS sequence"/>
</dbReference>
<comment type="caution">
    <text evidence="1">The sequence shown here is derived from an EMBL/GenBank/DDBJ whole genome shotgun (WGS) entry which is preliminary data.</text>
</comment>
<proteinExistence type="predicted"/>
<evidence type="ECO:0000313" key="2">
    <source>
        <dbReference type="Proteomes" id="UP001292368"/>
    </source>
</evidence>
<name>A0AAW9IPU5_CLOPF</name>
<sequence>LKDMLHKHLEFVTAQAVARLNKDWKADIEAYDKGQEHMIKFADVISNGIIKQFPEKFK</sequence>
<accession>A0AAW9IPU5</accession>
<dbReference type="EMBL" id="WNVM01000649">
    <property type="protein sequence ID" value="MDZ5010679.1"/>
    <property type="molecule type" value="Genomic_DNA"/>
</dbReference>
<protein>
    <submittedName>
        <fullName evidence="1">Glycosyltransferase</fullName>
    </submittedName>
</protein>
<dbReference type="AlphaFoldDB" id="A0AAW9IPU5"/>